<organism evidence="3">
    <name type="scientific">Laccaria bicolor (strain S238N-H82 / ATCC MYA-4686)</name>
    <name type="common">Bicoloured deceiver</name>
    <name type="synonym">Laccaria laccata var. bicolor</name>
    <dbReference type="NCBI Taxonomy" id="486041"/>
    <lineage>
        <taxon>Eukaryota</taxon>
        <taxon>Fungi</taxon>
        <taxon>Dikarya</taxon>
        <taxon>Basidiomycota</taxon>
        <taxon>Agaricomycotina</taxon>
        <taxon>Agaricomycetes</taxon>
        <taxon>Agaricomycetidae</taxon>
        <taxon>Agaricales</taxon>
        <taxon>Agaricineae</taxon>
        <taxon>Hydnangiaceae</taxon>
        <taxon>Laccaria</taxon>
    </lineage>
</organism>
<gene>
    <name evidence="2" type="ORF">LACBIDRAFT_331850</name>
</gene>
<dbReference type="KEGG" id="lbc:LACBIDRAFT_331850"/>
<proteinExistence type="predicted"/>
<dbReference type="Proteomes" id="UP000001194">
    <property type="component" value="Unassembled WGS sequence"/>
</dbReference>
<dbReference type="RefSeq" id="XP_001886306.1">
    <property type="nucleotide sequence ID" value="XM_001886271.1"/>
</dbReference>
<feature type="compositionally biased region" description="Pro residues" evidence="1">
    <location>
        <begin position="163"/>
        <end position="182"/>
    </location>
</feature>
<feature type="region of interest" description="Disordered" evidence="1">
    <location>
        <begin position="259"/>
        <end position="289"/>
    </location>
</feature>
<name>B0DQR9_LACBS</name>
<sequence>MSPIANHHHSPAQPSPPPTRTGPIQPHISHLPRRRRLHTRHYHALAPTRRKKKLERDMCMQRVASGVWVAFCPHLDGSSPYSSEDDVDEVYRGEEREMGVWDKGLEERFGRIVRIVDNASPSSPSPSSGLTLTLDGTGEGADGVSLLTNTQIHEGCTFLRTTPPSPPPPRYSSFPPTPPPAHSPRGNRNTKEGVLILAPRTRAADALSLAAAYVVATRGSGWGKGVDTPPRTPPTSTKVVLDDTTFSASLSFTDTRWNCEATTTTPPSTGNSLNAHPNSNSSREEDVDAEQDIELDMTHPIAEWSARVVPCSPLPLQLELDEEEEYTPIHALLMRLHDSDSPGVEEEEEEGGEEERGLRDEWRGVLSWEGMWRVWECVGGMNG</sequence>
<dbReference type="GeneID" id="6081928"/>
<reference evidence="2 3" key="1">
    <citation type="journal article" date="2008" name="Nature">
        <title>The genome of Laccaria bicolor provides insights into mycorrhizal symbiosis.</title>
        <authorList>
            <person name="Martin F."/>
            <person name="Aerts A."/>
            <person name="Ahren D."/>
            <person name="Brun A."/>
            <person name="Danchin E.G.J."/>
            <person name="Duchaussoy F."/>
            <person name="Gibon J."/>
            <person name="Kohler A."/>
            <person name="Lindquist E."/>
            <person name="Pereda V."/>
            <person name="Salamov A."/>
            <person name="Shapiro H.J."/>
            <person name="Wuyts J."/>
            <person name="Blaudez D."/>
            <person name="Buee M."/>
            <person name="Brokstein P."/>
            <person name="Canbaeck B."/>
            <person name="Cohen D."/>
            <person name="Courty P.E."/>
            <person name="Coutinho P.M."/>
            <person name="Delaruelle C."/>
            <person name="Detter J.C."/>
            <person name="Deveau A."/>
            <person name="DiFazio S."/>
            <person name="Duplessis S."/>
            <person name="Fraissinet-Tachet L."/>
            <person name="Lucic E."/>
            <person name="Frey-Klett P."/>
            <person name="Fourrey C."/>
            <person name="Feussner I."/>
            <person name="Gay G."/>
            <person name="Grimwood J."/>
            <person name="Hoegger P.J."/>
            <person name="Jain P."/>
            <person name="Kilaru S."/>
            <person name="Labbe J."/>
            <person name="Lin Y.C."/>
            <person name="Legue V."/>
            <person name="Le Tacon F."/>
            <person name="Marmeisse R."/>
            <person name="Melayah D."/>
            <person name="Montanini B."/>
            <person name="Muratet M."/>
            <person name="Nehls U."/>
            <person name="Niculita-Hirzel H."/>
            <person name="Oudot-Le Secq M.P."/>
            <person name="Peter M."/>
            <person name="Quesneville H."/>
            <person name="Rajashekar B."/>
            <person name="Reich M."/>
            <person name="Rouhier N."/>
            <person name="Schmutz J."/>
            <person name="Yin T."/>
            <person name="Chalot M."/>
            <person name="Henrissat B."/>
            <person name="Kuees U."/>
            <person name="Lucas S."/>
            <person name="Van de Peer Y."/>
            <person name="Podila G.K."/>
            <person name="Polle A."/>
            <person name="Pukkila P.J."/>
            <person name="Richardson P.M."/>
            <person name="Rouze P."/>
            <person name="Sanders I.R."/>
            <person name="Stajich J.E."/>
            <person name="Tunlid A."/>
            <person name="Tuskan G."/>
            <person name="Grigoriev I.V."/>
        </authorList>
    </citation>
    <scope>NUCLEOTIDE SEQUENCE [LARGE SCALE GENOMIC DNA]</scope>
    <source>
        <strain evidence="3">S238N-H82 / ATCC MYA-4686</strain>
    </source>
</reference>
<feature type="compositionally biased region" description="Basic residues" evidence="1">
    <location>
        <begin position="1"/>
        <end position="10"/>
    </location>
</feature>
<feature type="compositionally biased region" description="Polar residues" evidence="1">
    <location>
        <begin position="259"/>
        <end position="281"/>
    </location>
</feature>
<feature type="region of interest" description="Disordered" evidence="1">
    <location>
        <begin position="1"/>
        <end position="36"/>
    </location>
</feature>
<dbReference type="EMBL" id="DS547126">
    <property type="protein sequence ID" value="EDR03165.1"/>
    <property type="molecule type" value="Genomic_DNA"/>
</dbReference>
<evidence type="ECO:0000313" key="3">
    <source>
        <dbReference type="Proteomes" id="UP000001194"/>
    </source>
</evidence>
<feature type="region of interest" description="Disordered" evidence="1">
    <location>
        <begin position="158"/>
        <end position="189"/>
    </location>
</feature>
<accession>B0DQR9</accession>
<protein>
    <submittedName>
        <fullName evidence="2">Predicted protein</fullName>
    </submittedName>
</protein>
<dbReference type="HOGENOM" id="CLU_041449_0_0_1"/>
<dbReference type="AlphaFoldDB" id="B0DQR9"/>
<keyword evidence="3" id="KW-1185">Reference proteome</keyword>
<dbReference type="InParanoid" id="B0DQR9"/>
<evidence type="ECO:0000313" key="2">
    <source>
        <dbReference type="EMBL" id="EDR03165.1"/>
    </source>
</evidence>
<dbReference type="OrthoDB" id="10569914at2759"/>
<feature type="compositionally biased region" description="Acidic residues" evidence="1">
    <location>
        <begin position="343"/>
        <end position="353"/>
    </location>
</feature>
<feature type="region of interest" description="Disordered" evidence="1">
    <location>
        <begin position="339"/>
        <end position="358"/>
    </location>
</feature>
<evidence type="ECO:0000256" key="1">
    <source>
        <dbReference type="SAM" id="MobiDB-lite"/>
    </source>
</evidence>